<evidence type="ECO:0000313" key="2">
    <source>
        <dbReference type="Proteomes" id="UP000576225"/>
    </source>
</evidence>
<dbReference type="InterPro" id="IPR036514">
    <property type="entry name" value="SGNH_hydro_sf"/>
</dbReference>
<dbReference type="AlphaFoldDB" id="A0A848B836"/>
<dbReference type="Proteomes" id="UP000576225">
    <property type="component" value="Unassembled WGS sequence"/>
</dbReference>
<comment type="caution">
    <text evidence="1">The sequence shown here is derived from an EMBL/GenBank/DDBJ whole genome shotgun (WGS) entry which is preliminary data.</text>
</comment>
<dbReference type="EMBL" id="JABAEW010000087">
    <property type="protein sequence ID" value="NMD89212.1"/>
    <property type="molecule type" value="Genomic_DNA"/>
</dbReference>
<keyword evidence="1" id="KW-0378">Hydrolase</keyword>
<name>A0A848B836_9BACT</name>
<dbReference type="CDD" id="cd00229">
    <property type="entry name" value="SGNH_hydrolase"/>
    <property type="match status" value="1"/>
</dbReference>
<dbReference type="GO" id="GO:0016788">
    <property type="term" value="F:hydrolase activity, acting on ester bonds"/>
    <property type="evidence" value="ECO:0007669"/>
    <property type="project" value="UniProtKB-ARBA"/>
</dbReference>
<dbReference type="Gene3D" id="3.40.50.1110">
    <property type="entry name" value="SGNH hydrolase"/>
    <property type="match status" value="1"/>
</dbReference>
<gene>
    <name evidence="1" type="ORF">HF882_21735</name>
</gene>
<proteinExistence type="predicted"/>
<evidence type="ECO:0000313" key="1">
    <source>
        <dbReference type="EMBL" id="NMD89212.1"/>
    </source>
</evidence>
<dbReference type="SUPFAM" id="SSF52266">
    <property type="entry name" value="SGNH hydrolase"/>
    <property type="match status" value="1"/>
</dbReference>
<organism evidence="1 2">
    <name type="scientific">Victivallis vadensis</name>
    <dbReference type="NCBI Taxonomy" id="172901"/>
    <lineage>
        <taxon>Bacteria</taxon>
        <taxon>Pseudomonadati</taxon>
        <taxon>Lentisphaerota</taxon>
        <taxon>Lentisphaeria</taxon>
        <taxon>Victivallales</taxon>
        <taxon>Victivallaceae</taxon>
        <taxon>Victivallis</taxon>
    </lineage>
</organism>
<protein>
    <submittedName>
        <fullName evidence="1">SGNH/GDSL hydrolase family protein</fullName>
    </submittedName>
</protein>
<accession>A0A848B836</accession>
<sequence>MKRENTEWCQMYWFNTEIRYLPRILLIGDSIVAGHRNAVAERLKDSAAVGGFSSSKIVGDPGFYRELGLAMADYPVDYIYFNNGLHGLECSDESYRHGLEELIQFLRTNTRARLIWRNSTPITEDGHPENLSGKLNPIVIRRNQIAVEVMKQYHIPVDDLYTPMLEHPEYRVKDGFHYQTAGSEAQADHIAATLKKALKNRTPEFNLNGFVTDFPGFIHDWDGCECCSFKLNGVHCKLVKPNAAPTSEKHWLWRIHLGETFPSPVDWALLDLGWYVAHIEAGELYDPAESDRRFDMLHQFLTSLGFNWKCVPASSGRSGPDICRWAAGNTDKINSLCLEDSRTLPEEKNRGSGEPGERGNCLKEDDLKTLADAKIPVLHLCADVSATENTVPVEKQYRLENSQPIVDFIMKHLS</sequence>
<dbReference type="RefSeq" id="WP_168964129.1">
    <property type="nucleotide sequence ID" value="NZ_JABAEW010000087.1"/>
</dbReference>
<reference evidence="1 2" key="1">
    <citation type="submission" date="2020-04" db="EMBL/GenBank/DDBJ databases">
        <authorList>
            <person name="Hitch T.C.A."/>
            <person name="Wylensek D."/>
            <person name="Clavel T."/>
        </authorList>
    </citation>
    <scope>NUCLEOTIDE SEQUENCE [LARGE SCALE GENOMIC DNA]</scope>
    <source>
        <strain evidence="1 2">COR2-253-APC-1A</strain>
    </source>
</reference>